<dbReference type="OrthoDB" id="21416at2759"/>
<keyword evidence="4" id="KW-1185">Reference proteome</keyword>
<dbReference type="Pfam" id="PF24809">
    <property type="entry name" value="DUF7708"/>
    <property type="match status" value="1"/>
</dbReference>
<feature type="region of interest" description="Disordered" evidence="1">
    <location>
        <begin position="245"/>
        <end position="280"/>
    </location>
</feature>
<gene>
    <name evidence="3" type="ORF">BOTNAR_0045g00500</name>
</gene>
<sequence length="280" mass="32530">MPLQKTVSFKLQVKNDASPFTRALEEYIKRRGKKNVNNALKQLEKETTDSAVTRNIRKVLRPVITVLADYSGVVDTMSNADPMPTSIIWGCMKIVIDTSKRYLNLYDDIKNQLEDITLQLNVLTEFEELFGDSNTMQELLQMTYIDVIRFWVRVDKECYRCVANRMGRALSSFSTSKLDAIIKDIEKNAYRVSQLVPVVQERVQKGEREDAAEERRLAGISRDQQSAFIEQQLEEMKLRAIARKSGRQKDVRNWLQGHSTLNESNFRRQEQYPRKRSPDT</sequence>
<dbReference type="Proteomes" id="UP000297452">
    <property type="component" value="Unassembled WGS sequence"/>
</dbReference>
<evidence type="ECO:0000313" key="4">
    <source>
        <dbReference type="Proteomes" id="UP000297452"/>
    </source>
</evidence>
<dbReference type="InterPro" id="IPR056125">
    <property type="entry name" value="DUF7708"/>
</dbReference>
<proteinExistence type="predicted"/>
<evidence type="ECO:0000256" key="1">
    <source>
        <dbReference type="SAM" id="MobiDB-lite"/>
    </source>
</evidence>
<evidence type="ECO:0000313" key="3">
    <source>
        <dbReference type="EMBL" id="TGO67305.1"/>
    </source>
</evidence>
<comment type="caution">
    <text evidence="3">The sequence shown here is derived from an EMBL/GenBank/DDBJ whole genome shotgun (WGS) entry which is preliminary data.</text>
</comment>
<evidence type="ECO:0000259" key="2">
    <source>
        <dbReference type="Pfam" id="PF24809"/>
    </source>
</evidence>
<accession>A0A4Z1J0V0</accession>
<organism evidence="3 4">
    <name type="scientific">Botryotinia narcissicola</name>
    <dbReference type="NCBI Taxonomy" id="278944"/>
    <lineage>
        <taxon>Eukaryota</taxon>
        <taxon>Fungi</taxon>
        <taxon>Dikarya</taxon>
        <taxon>Ascomycota</taxon>
        <taxon>Pezizomycotina</taxon>
        <taxon>Leotiomycetes</taxon>
        <taxon>Helotiales</taxon>
        <taxon>Sclerotiniaceae</taxon>
        <taxon>Botryotinia</taxon>
    </lineage>
</organism>
<feature type="domain" description="DUF7708" evidence="2">
    <location>
        <begin position="59"/>
        <end position="198"/>
    </location>
</feature>
<feature type="compositionally biased region" description="Basic and acidic residues" evidence="1">
    <location>
        <begin position="265"/>
        <end position="280"/>
    </location>
</feature>
<dbReference type="AlphaFoldDB" id="A0A4Z1J0V0"/>
<dbReference type="STRING" id="278944.A0A4Z1J0V0"/>
<name>A0A4Z1J0V0_9HELO</name>
<dbReference type="EMBL" id="PQXJ01000045">
    <property type="protein sequence ID" value="TGO67305.1"/>
    <property type="molecule type" value="Genomic_DNA"/>
</dbReference>
<reference evidence="3 4" key="1">
    <citation type="submission" date="2017-12" db="EMBL/GenBank/DDBJ databases">
        <title>Comparative genomics of Botrytis spp.</title>
        <authorList>
            <person name="Valero-Jimenez C.A."/>
            <person name="Tapia P."/>
            <person name="Veloso J."/>
            <person name="Silva-Moreno E."/>
            <person name="Staats M."/>
            <person name="Valdes J.H."/>
            <person name="Van Kan J.A.L."/>
        </authorList>
    </citation>
    <scope>NUCLEOTIDE SEQUENCE [LARGE SCALE GENOMIC DNA]</scope>
    <source>
        <strain evidence="3 4">MUCL2120</strain>
    </source>
</reference>
<protein>
    <recommendedName>
        <fullName evidence="2">DUF7708 domain-containing protein</fullName>
    </recommendedName>
</protein>